<evidence type="ECO:0000256" key="1">
    <source>
        <dbReference type="SAM" id="MobiDB-lite"/>
    </source>
</evidence>
<evidence type="ECO:0000313" key="3">
    <source>
        <dbReference type="Proteomes" id="UP001153069"/>
    </source>
</evidence>
<protein>
    <submittedName>
        <fullName evidence="2">Uncharacterized protein</fullName>
    </submittedName>
</protein>
<evidence type="ECO:0000313" key="2">
    <source>
        <dbReference type="EMBL" id="CAB9511335.1"/>
    </source>
</evidence>
<keyword evidence="3" id="KW-1185">Reference proteome</keyword>
<sequence length="421" mass="48415">MTTEEVQPRMRVPRSGRMPQRSQSSVGGEHRPLQRTATGTATAGPPSRTRQPLKRHNTTGGRAPRGAAVSPRRVKKKGIRVAITVRKQEGDDEEQEKPEVEEEEDLKLYHMEVHCSGKFNRKVCWPDIDSFWGDPNTTIDKNSMCDLLEQYTQEQYPERRDADNLHPKRCYIKDEPLRGISFYKDYGWDPVKLHLKAREKKEVEILERYTKSVKLETIPVNFGTSDINEILIQQGDKAVISTLTKSKLQGHPLALEMMASETQIVVELRGLESIVGVLGNDEAPHDADPETGEQVWRDVKTLRALLADKKPPEKEGKGQHRILEVMALESYIKARVYYRAYVEGDVVSDHGVGLLLGERWWAHPLKDIMMGYNIDNAAIVWEDIELRYFSEIGYKMDNEYFDWENQAGKWVKVKKTREQPY</sequence>
<accession>A0A9N8DZU4</accession>
<feature type="region of interest" description="Disordered" evidence="1">
    <location>
        <begin position="1"/>
        <end position="79"/>
    </location>
</feature>
<comment type="caution">
    <text evidence="2">The sequence shown here is derived from an EMBL/GenBank/DDBJ whole genome shotgun (WGS) entry which is preliminary data.</text>
</comment>
<proteinExistence type="predicted"/>
<dbReference type="OrthoDB" id="40695at2759"/>
<organism evidence="2 3">
    <name type="scientific">Seminavis robusta</name>
    <dbReference type="NCBI Taxonomy" id="568900"/>
    <lineage>
        <taxon>Eukaryota</taxon>
        <taxon>Sar</taxon>
        <taxon>Stramenopiles</taxon>
        <taxon>Ochrophyta</taxon>
        <taxon>Bacillariophyta</taxon>
        <taxon>Bacillariophyceae</taxon>
        <taxon>Bacillariophycidae</taxon>
        <taxon>Naviculales</taxon>
        <taxon>Naviculaceae</taxon>
        <taxon>Seminavis</taxon>
    </lineage>
</organism>
<reference evidence="2" key="1">
    <citation type="submission" date="2020-06" db="EMBL/GenBank/DDBJ databases">
        <authorList>
            <consortium name="Plant Systems Biology data submission"/>
        </authorList>
    </citation>
    <scope>NUCLEOTIDE SEQUENCE</scope>
    <source>
        <strain evidence="2">D6</strain>
    </source>
</reference>
<dbReference type="Proteomes" id="UP001153069">
    <property type="component" value="Unassembled WGS sequence"/>
</dbReference>
<gene>
    <name evidence="2" type="ORF">SEMRO_480_G151350.1</name>
</gene>
<dbReference type="EMBL" id="CAICTM010000479">
    <property type="protein sequence ID" value="CAB9511335.1"/>
    <property type="molecule type" value="Genomic_DNA"/>
</dbReference>
<dbReference type="AlphaFoldDB" id="A0A9N8DZU4"/>
<name>A0A9N8DZU4_9STRA</name>